<keyword evidence="3" id="KW-1185">Reference proteome</keyword>
<comment type="caution">
    <text evidence="2">The sequence shown here is derived from an EMBL/GenBank/DDBJ whole genome shotgun (WGS) entry which is preliminary data.</text>
</comment>
<dbReference type="PANTHER" id="PTHR47843:SF5">
    <property type="entry name" value="BTB_POZ DOMAIN PROTEIN"/>
    <property type="match status" value="1"/>
</dbReference>
<name>A0ABR4P2Q2_9HELO</name>
<reference evidence="2 3" key="1">
    <citation type="submission" date="2024-06" db="EMBL/GenBank/DDBJ databases">
        <title>Complete genome of Phlyctema vagabunda strain 19-DSS-EL-015.</title>
        <authorList>
            <person name="Fiorenzani C."/>
        </authorList>
    </citation>
    <scope>NUCLEOTIDE SEQUENCE [LARGE SCALE GENOMIC DNA]</scope>
    <source>
        <strain evidence="2 3">19-DSS-EL-015</strain>
    </source>
</reference>
<dbReference type="InterPro" id="IPR000210">
    <property type="entry name" value="BTB/POZ_dom"/>
</dbReference>
<evidence type="ECO:0000313" key="3">
    <source>
        <dbReference type="Proteomes" id="UP001629113"/>
    </source>
</evidence>
<dbReference type="PROSITE" id="PS50097">
    <property type="entry name" value="BTB"/>
    <property type="match status" value="1"/>
</dbReference>
<sequence length="215" mass="25656">MVHKSILCEQSEFFSVACKPEWMAAKDQVIKLPEDESLLITAMVYWMYHDRIYLSDDIIDVSCEFEDHVGTYHLSAMTYFCKLYILGEKYRIQRFKNDILDAIYHRWEGMESYFFPVDLVNYIYQNTTSPDCKLRKILIKIMSHDMDIDILRDEGHRFNSYALRDLALHYIGYDGSDNFSDYSKFCSEYHKHDSSDFLEPCEEPKMYDVESEQHD</sequence>
<gene>
    <name evidence="2" type="ORF">PVAG01_10595</name>
</gene>
<dbReference type="Proteomes" id="UP001629113">
    <property type="component" value="Unassembled WGS sequence"/>
</dbReference>
<dbReference type="Gene3D" id="3.30.710.10">
    <property type="entry name" value="Potassium Channel Kv1.1, Chain A"/>
    <property type="match status" value="1"/>
</dbReference>
<feature type="domain" description="BTB" evidence="1">
    <location>
        <begin position="1"/>
        <end position="56"/>
    </location>
</feature>
<organism evidence="2 3">
    <name type="scientific">Phlyctema vagabunda</name>
    <dbReference type="NCBI Taxonomy" id="108571"/>
    <lineage>
        <taxon>Eukaryota</taxon>
        <taxon>Fungi</taxon>
        <taxon>Dikarya</taxon>
        <taxon>Ascomycota</taxon>
        <taxon>Pezizomycotina</taxon>
        <taxon>Leotiomycetes</taxon>
        <taxon>Helotiales</taxon>
        <taxon>Dermateaceae</taxon>
        <taxon>Phlyctema</taxon>
    </lineage>
</organism>
<dbReference type="PANTHER" id="PTHR47843">
    <property type="entry name" value="BTB DOMAIN-CONTAINING PROTEIN-RELATED"/>
    <property type="match status" value="1"/>
</dbReference>
<evidence type="ECO:0000313" key="2">
    <source>
        <dbReference type="EMBL" id="KAL3417585.1"/>
    </source>
</evidence>
<dbReference type="CDD" id="cd18186">
    <property type="entry name" value="BTB_POZ_ZBTB_KLHL-like"/>
    <property type="match status" value="1"/>
</dbReference>
<dbReference type="SUPFAM" id="SSF54695">
    <property type="entry name" value="POZ domain"/>
    <property type="match status" value="1"/>
</dbReference>
<dbReference type="InterPro" id="IPR011333">
    <property type="entry name" value="SKP1/BTB/POZ_sf"/>
</dbReference>
<proteinExistence type="predicted"/>
<protein>
    <submittedName>
        <fullName evidence="2">BTB/POZ domain-containing protein</fullName>
    </submittedName>
</protein>
<dbReference type="EMBL" id="JBFCZG010000010">
    <property type="protein sequence ID" value="KAL3417585.1"/>
    <property type="molecule type" value="Genomic_DNA"/>
</dbReference>
<evidence type="ECO:0000259" key="1">
    <source>
        <dbReference type="PROSITE" id="PS50097"/>
    </source>
</evidence>
<accession>A0ABR4P2Q2</accession>